<reference evidence="3 4" key="1">
    <citation type="submission" date="2023-06" db="EMBL/GenBank/DDBJ databases">
        <title>Roseiconus lacunae JC819 isolated from Gulf of Mannar region, Tamil Nadu.</title>
        <authorList>
            <person name="Pk S."/>
            <person name="Ch S."/>
            <person name="Ch V.R."/>
        </authorList>
    </citation>
    <scope>NUCLEOTIDE SEQUENCE [LARGE SCALE GENOMIC DNA]</scope>
    <source>
        <strain evidence="3 4">JC819</strain>
    </source>
</reference>
<accession>A0ABT7PL34</accession>
<keyword evidence="2" id="KW-0732">Signal</keyword>
<gene>
    <name evidence="3" type="ORF">QTN89_17365</name>
</gene>
<feature type="signal peptide" evidence="2">
    <location>
        <begin position="1"/>
        <end position="28"/>
    </location>
</feature>
<evidence type="ECO:0000313" key="3">
    <source>
        <dbReference type="EMBL" id="MDM4017219.1"/>
    </source>
</evidence>
<dbReference type="EMBL" id="JASZZN010000012">
    <property type="protein sequence ID" value="MDM4017219.1"/>
    <property type="molecule type" value="Genomic_DNA"/>
</dbReference>
<evidence type="ECO:0000313" key="4">
    <source>
        <dbReference type="Proteomes" id="UP001239462"/>
    </source>
</evidence>
<comment type="caution">
    <text evidence="3">The sequence shown here is derived from an EMBL/GenBank/DDBJ whole genome shotgun (WGS) entry which is preliminary data.</text>
</comment>
<sequence length="376" mass="42223">MNLRMIRKRTVLAAAIAATVSLPMPLYAQDEFGSNTPFYEDDAWYDITEWFDGNDYNPTDEAIGRWDDEKFQFSDNALSSDRDNDGDQYSSQKPAISNQSPSGESSAREAAGLDAHHRYGYREGNEQDWFYDQYDDGYMYWSDRYLTNYYDLNGDGLYDALATYGDNDGDGVYEDFTYLSLNDDGNSNEGRMRAMNKQKTMKSSPLKVNGTVKQTKTVSVRDRDHLVITMERNGEGNIVADLGPKDQFDAVPEEGSDVTVEGLMMKVGEQSLLVAKEATISGEKVQLERTGRSYQGTVEKSMTAKVRGRTHQIAMLKTKADKKLLVDLGPKDRLDGLDDGTEIVVQGIPAKVKDRVVLLARKMVQEGQVTEIGRQF</sequence>
<feature type="compositionally biased region" description="Polar residues" evidence="1">
    <location>
        <begin position="87"/>
        <end position="105"/>
    </location>
</feature>
<proteinExistence type="predicted"/>
<keyword evidence="4" id="KW-1185">Reference proteome</keyword>
<name>A0ABT7PL34_9BACT</name>
<organism evidence="3 4">
    <name type="scientific">Roseiconus lacunae</name>
    <dbReference type="NCBI Taxonomy" id="2605694"/>
    <lineage>
        <taxon>Bacteria</taxon>
        <taxon>Pseudomonadati</taxon>
        <taxon>Planctomycetota</taxon>
        <taxon>Planctomycetia</taxon>
        <taxon>Pirellulales</taxon>
        <taxon>Pirellulaceae</taxon>
        <taxon>Roseiconus</taxon>
    </lineage>
</organism>
<feature type="chain" id="PRO_5046902677" evidence="2">
    <location>
        <begin position="29"/>
        <end position="376"/>
    </location>
</feature>
<protein>
    <submittedName>
        <fullName evidence="3">Uncharacterized protein</fullName>
    </submittedName>
</protein>
<evidence type="ECO:0000256" key="1">
    <source>
        <dbReference type="SAM" id="MobiDB-lite"/>
    </source>
</evidence>
<feature type="region of interest" description="Disordered" evidence="1">
    <location>
        <begin position="76"/>
        <end position="111"/>
    </location>
</feature>
<evidence type="ECO:0000256" key="2">
    <source>
        <dbReference type="SAM" id="SignalP"/>
    </source>
</evidence>
<dbReference type="Proteomes" id="UP001239462">
    <property type="component" value="Unassembled WGS sequence"/>
</dbReference>